<dbReference type="OrthoDB" id="6612623at2759"/>
<feature type="region of interest" description="Disordered" evidence="1">
    <location>
        <begin position="1"/>
        <end position="39"/>
    </location>
</feature>
<name>A0A8I6TKW4_CIMLE</name>
<dbReference type="GeneID" id="106673090"/>
<feature type="compositionally biased region" description="Polar residues" evidence="1">
    <location>
        <begin position="95"/>
        <end position="111"/>
    </location>
</feature>
<proteinExistence type="predicted"/>
<dbReference type="OMA" id="FDFSNAM"/>
<organism evidence="2 3">
    <name type="scientific">Cimex lectularius</name>
    <name type="common">Bed bug</name>
    <name type="synonym">Acanthia lectularia</name>
    <dbReference type="NCBI Taxonomy" id="79782"/>
    <lineage>
        <taxon>Eukaryota</taxon>
        <taxon>Metazoa</taxon>
        <taxon>Ecdysozoa</taxon>
        <taxon>Arthropoda</taxon>
        <taxon>Hexapoda</taxon>
        <taxon>Insecta</taxon>
        <taxon>Pterygota</taxon>
        <taxon>Neoptera</taxon>
        <taxon>Paraneoptera</taxon>
        <taxon>Hemiptera</taxon>
        <taxon>Heteroptera</taxon>
        <taxon>Panheteroptera</taxon>
        <taxon>Cimicomorpha</taxon>
        <taxon>Cimicidae</taxon>
        <taxon>Cimex</taxon>
    </lineage>
</organism>
<feature type="region of interest" description="Disordered" evidence="1">
    <location>
        <begin position="523"/>
        <end position="546"/>
    </location>
</feature>
<keyword evidence="3" id="KW-1185">Reference proteome</keyword>
<feature type="region of interest" description="Disordered" evidence="1">
    <location>
        <begin position="52"/>
        <end position="190"/>
    </location>
</feature>
<accession>A0A8I6TKW4</accession>
<dbReference type="EnsemblMetazoa" id="XM_014405047.2">
    <property type="protein sequence ID" value="XP_014260533.1"/>
    <property type="gene ID" value="LOC106673090"/>
</dbReference>
<feature type="compositionally biased region" description="Low complexity" evidence="1">
    <location>
        <begin position="490"/>
        <end position="502"/>
    </location>
</feature>
<reference evidence="2" key="1">
    <citation type="submission" date="2022-01" db="UniProtKB">
        <authorList>
            <consortium name="EnsemblMetazoa"/>
        </authorList>
    </citation>
    <scope>IDENTIFICATION</scope>
</reference>
<feature type="compositionally biased region" description="Basic and acidic residues" evidence="1">
    <location>
        <begin position="113"/>
        <end position="148"/>
    </location>
</feature>
<protein>
    <submittedName>
        <fullName evidence="2">Uncharacterized protein</fullName>
    </submittedName>
</protein>
<dbReference type="Proteomes" id="UP000494040">
    <property type="component" value="Unassembled WGS sequence"/>
</dbReference>
<dbReference type="RefSeq" id="XP_014260533.1">
    <property type="nucleotide sequence ID" value="XM_014405047.2"/>
</dbReference>
<dbReference type="AlphaFoldDB" id="A0A8I6TKW4"/>
<feature type="compositionally biased region" description="Basic and acidic residues" evidence="1">
    <location>
        <begin position="55"/>
        <end position="76"/>
    </location>
</feature>
<sequence>MDDNIAESSVTSYSSVVIHHSPGKRQNLETEVGEDSVPSRSESYFKVYNNHGKRFKGEEPKFPKPQEYHHVRHAEGDFNPAEAAPETKQKPYRLNFQQSKHIANEGYSSKYNRNRDERQSFRDEDGDHKEEQNREHKFEPSYKPEDPRMLISTFLKQDGPEHRGHPAYRPDVTKNPKPKAHPPPGMSQDLMESLLQKEPQKFGEAEKVKRYEQKKKLKSTRGGESPSSFNVGYSIGFGQPISDDVVFGKPKDVKLHINGQKSVWKQLNEGVEMSQDLEKKKPLLYRIPDSKQRGASPQISVLKNGGSSVFYMNNKIPDINNIPTEGKGTFDHNHALTQSNVFDFSNAMANPPLALPLQSGFAPETQQFSIKPKGRGFDLMNFYQSMGYSAPVPVFIPDSKGQGQMVHAIVIPLQTLTNVDFNWGSFAGMYNNPIPQNSLNFNSFVAPPIPTFNDHFTPSFHGHNFNAPKEKPKTPKSPQRKPKDAEKAGSSFSSSPIVVPPITQSHRPVDLQKEQAALNAILAKELSRKNQRHSPIGLRPPPLHQS</sequence>
<evidence type="ECO:0000256" key="1">
    <source>
        <dbReference type="SAM" id="MobiDB-lite"/>
    </source>
</evidence>
<feature type="compositionally biased region" description="Polar residues" evidence="1">
    <location>
        <begin position="1"/>
        <end position="15"/>
    </location>
</feature>
<evidence type="ECO:0000313" key="2">
    <source>
        <dbReference type="EnsemblMetazoa" id="XP_014260533.1"/>
    </source>
</evidence>
<feature type="region of interest" description="Disordered" evidence="1">
    <location>
        <begin position="456"/>
        <end position="510"/>
    </location>
</feature>
<evidence type="ECO:0000313" key="3">
    <source>
        <dbReference type="Proteomes" id="UP000494040"/>
    </source>
</evidence>
<dbReference type="KEGG" id="clec:106673090"/>